<dbReference type="Pfam" id="PF00581">
    <property type="entry name" value="Rhodanese"/>
    <property type="match status" value="1"/>
</dbReference>
<evidence type="ECO:0000313" key="3">
    <source>
        <dbReference type="EMBL" id="QUT05710.1"/>
    </source>
</evidence>
<dbReference type="Gene3D" id="3.40.250.10">
    <property type="entry name" value="Rhodanese-like domain"/>
    <property type="match status" value="1"/>
</dbReference>
<dbReference type="SUPFAM" id="SSF52821">
    <property type="entry name" value="Rhodanese/Cell cycle control phosphatase"/>
    <property type="match status" value="1"/>
</dbReference>
<reference evidence="3" key="1">
    <citation type="submission" date="2021-04" db="EMBL/GenBank/DDBJ databases">
        <title>Isolation of p-tert-butylphenol degrading bacteria Sphingobium phenoxybenzoativorans Tas13 from active sludge.</title>
        <authorList>
            <person name="Li Y."/>
        </authorList>
    </citation>
    <scope>NUCLEOTIDE SEQUENCE</scope>
    <source>
        <strain evidence="3">Tas13</strain>
    </source>
</reference>
<dbReference type="RefSeq" id="WP_212609231.1">
    <property type="nucleotide sequence ID" value="NZ_CP073910.1"/>
</dbReference>
<keyword evidence="1" id="KW-0732">Signal</keyword>
<name>A0A975Q196_9SPHN</name>
<organism evidence="3 4">
    <name type="scientific">Sphingobium phenoxybenzoativorans</name>
    <dbReference type="NCBI Taxonomy" id="1592790"/>
    <lineage>
        <taxon>Bacteria</taxon>
        <taxon>Pseudomonadati</taxon>
        <taxon>Pseudomonadota</taxon>
        <taxon>Alphaproteobacteria</taxon>
        <taxon>Sphingomonadales</taxon>
        <taxon>Sphingomonadaceae</taxon>
        <taxon>Sphingobium</taxon>
    </lineage>
</organism>
<accession>A0A975Q196</accession>
<proteinExistence type="predicted"/>
<feature type="signal peptide" evidence="1">
    <location>
        <begin position="1"/>
        <end position="19"/>
    </location>
</feature>
<dbReference type="InterPro" id="IPR036873">
    <property type="entry name" value="Rhodanese-like_dom_sf"/>
</dbReference>
<dbReference type="KEGG" id="spph:KFK14_22650"/>
<dbReference type="Proteomes" id="UP000681425">
    <property type="component" value="Chromosome"/>
</dbReference>
<sequence length="182" mass="20117">MWKALTILTLILAPAVATGAEPGEELFNADGYRIAHYRAPVPYAPQGVGRIAPAAAAQLRPDRDALFIDVLPAEGGHREADGQWRLAQPRPSIPGAHWFPETGRGELAPGFADWFARGVARLSRGRKDRMIVTFCLADCWMSWNAARRLRALGYTNVWWLAEGTDGWRDMDLPLVNATPVSR</sequence>
<dbReference type="AlphaFoldDB" id="A0A975Q196"/>
<dbReference type="InterPro" id="IPR001763">
    <property type="entry name" value="Rhodanese-like_dom"/>
</dbReference>
<dbReference type="NCBIfam" id="TIGR03865">
    <property type="entry name" value="PQQ_CXXCW"/>
    <property type="match status" value="1"/>
</dbReference>
<gene>
    <name evidence="3" type="ORF">KFK14_22650</name>
</gene>
<evidence type="ECO:0000256" key="1">
    <source>
        <dbReference type="SAM" id="SignalP"/>
    </source>
</evidence>
<evidence type="ECO:0000259" key="2">
    <source>
        <dbReference type="PROSITE" id="PS50206"/>
    </source>
</evidence>
<evidence type="ECO:0000313" key="4">
    <source>
        <dbReference type="Proteomes" id="UP000681425"/>
    </source>
</evidence>
<dbReference type="PROSITE" id="PS50206">
    <property type="entry name" value="RHODANESE_3"/>
    <property type="match status" value="1"/>
</dbReference>
<dbReference type="EMBL" id="CP073910">
    <property type="protein sequence ID" value="QUT05710.1"/>
    <property type="molecule type" value="Genomic_DNA"/>
</dbReference>
<dbReference type="CDD" id="cd00158">
    <property type="entry name" value="RHOD"/>
    <property type="match status" value="1"/>
</dbReference>
<feature type="domain" description="Rhodanese" evidence="2">
    <location>
        <begin position="115"/>
        <end position="176"/>
    </location>
</feature>
<feature type="chain" id="PRO_5037353048" evidence="1">
    <location>
        <begin position="20"/>
        <end position="182"/>
    </location>
</feature>
<dbReference type="InterPro" id="IPR022376">
    <property type="entry name" value="PQQ_CXXCW"/>
</dbReference>
<keyword evidence="4" id="KW-1185">Reference proteome</keyword>
<protein>
    <submittedName>
        <fullName evidence="3">Rhodanese</fullName>
    </submittedName>
</protein>